<gene>
    <name evidence="1" type="ORF">KPSA1_03512</name>
</gene>
<sequence>MKQPLLILHRSVMVSRLGEVRSPLPALIGKIYKKLNKLGLSYSRGHITLKLTCYGRMIFLT</sequence>
<dbReference type="EMBL" id="BGJZ01000170">
    <property type="protein sequence ID" value="GBH10102.1"/>
    <property type="molecule type" value="Genomic_DNA"/>
</dbReference>
<name>A0A2V0QLL1_PSESF</name>
<keyword evidence="1" id="KW-0418">Kinase</keyword>
<dbReference type="GO" id="GO:0016301">
    <property type="term" value="F:kinase activity"/>
    <property type="evidence" value="ECO:0007669"/>
    <property type="project" value="UniProtKB-KW"/>
</dbReference>
<evidence type="ECO:0000313" key="1">
    <source>
        <dbReference type="EMBL" id="GBH10102.1"/>
    </source>
</evidence>
<reference evidence="1 2" key="1">
    <citation type="submission" date="2018-04" db="EMBL/GenBank/DDBJ databases">
        <title>Draft genome sequence of Pseudomonas syringae pv. actinidiae biovar 1 strains isolated from kiwifruit in Kagawa prefecture.</title>
        <authorList>
            <person name="Tabuchi M."/>
            <person name="Saito M."/>
            <person name="Fujiwara S."/>
            <person name="Sasa N."/>
            <person name="Akimitsu K."/>
            <person name="Gomi K."/>
            <person name="Konishi-Sugita S."/>
            <person name="Hamano K."/>
            <person name="Kataoka I."/>
        </authorList>
    </citation>
    <scope>NUCLEOTIDE SEQUENCE [LARGE SCALE GENOMIC DNA]</scope>
    <source>
        <strain evidence="1 2">MAFF212206</strain>
    </source>
</reference>
<dbReference type="AlphaFoldDB" id="A0A2V0QLL1"/>
<dbReference type="Proteomes" id="UP000247480">
    <property type="component" value="Unassembled WGS sequence"/>
</dbReference>
<keyword evidence="1" id="KW-0808">Transferase</keyword>
<comment type="caution">
    <text evidence="1">The sequence shown here is derived from an EMBL/GenBank/DDBJ whole genome shotgun (WGS) entry which is preliminary data.</text>
</comment>
<accession>A0A2V0QLL1</accession>
<evidence type="ECO:0000313" key="2">
    <source>
        <dbReference type="Proteomes" id="UP000247480"/>
    </source>
</evidence>
<protein>
    <submittedName>
        <fullName evidence="1">Signal transduction histidine kinase</fullName>
    </submittedName>
</protein>
<proteinExistence type="predicted"/>
<organism evidence="1 2">
    <name type="scientific">Pseudomonas syringae pv. actinidiae</name>
    <dbReference type="NCBI Taxonomy" id="103796"/>
    <lineage>
        <taxon>Bacteria</taxon>
        <taxon>Pseudomonadati</taxon>
        <taxon>Pseudomonadota</taxon>
        <taxon>Gammaproteobacteria</taxon>
        <taxon>Pseudomonadales</taxon>
        <taxon>Pseudomonadaceae</taxon>
        <taxon>Pseudomonas</taxon>
        <taxon>Pseudomonas syringae</taxon>
    </lineage>
</organism>